<dbReference type="OrthoDB" id="4281720at2"/>
<accession>A0A5C4N2T9</accession>
<reference evidence="2 4" key="1">
    <citation type="submission" date="2019-05" db="EMBL/GenBank/DDBJ databases">
        <title>Mumia sp. nov., isolated from the intestinal contents of plateau pika (Ochotona curzoniae) in the Qinghai-Tibet plateau of China.</title>
        <authorList>
            <person name="Tian Z."/>
        </authorList>
    </citation>
    <scope>NUCLEOTIDE SEQUENCE [LARGE SCALE GENOMIC DNA]</scope>
    <source>
        <strain evidence="4">527</strain>
        <strain evidence="2">Z527</strain>
    </source>
</reference>
<evidence type="ECO:0000313" key="3">
    <source>
        <dbReference type="EMBL" id="TNC52683.1"/>
    </source>
</evidence>
<dbReference type="Proteomes" id="UP000306740">
    <property type="component" value="Unassembled WGS sequence"/>
</dbReference>
<protein>
    <recommendedName>
        <fullName evidence="5">Transposase</fullName>
    </recommendedName>
</protein>
<evidence type="ECO:0000256" key="1">
    <source>
        <dbReference type="SAM" id="MobiDB-lite"/>
    </source>
</evidence>
<evidence type="ECO:0008006" key="5">
    <source>
        <dbReference type="Google" id="ProtNLM"/>
    </source>
</evidence>
<feature type="region of interest" description="Disordered" evidence="1">
    <location>
        <begin position="167"/>
        <end position="188"/>
    </location>
</feature>
<dbReference type="EMBL" id="VDFR01000002">
    <property type="protein sequence ID" value="TNC52583.1"/>
    <property type="molecule type" value="Genomic_DNA"/>
</dbReference>
<feature type="compositionally biased region" description="Basic and acidic residues" evidence="1">
    <location>
        <begin position="177"/>
        <end position="188"/>
    </location>
</feature>
<sequence>MVHPLVRDLAEADAPIRVPAVTCRVPLTALQPFYRWLASPVTEAKFGTKRGRNGKKVGPPVHDDRVQREFTTTAADQLWVDQLTEHPMNGQDWLSEPWKTLSPAATIPPTAWSIPTRSQFRPRKFVRALDRHHLVGSVGRVGAAGDNADMESFFALLQKNVLTPAVGHPRRAANRNRALDRTDLPPPP</sequence>
<comment type="caution">
    <text evidence="2">The sequence shown here is derived from an EMBL/GenBank/DDBJ whole genome shotgun (WGS) entry which is preliminary data.</text>
</comment>
<evidence type="ECO:0000313" key="4">
    <source>
        <dbReference type="Proteomes" id="UP000306740"/>
    </source>
</evidence>
<proteinExistence type="predicted"/>
<dbReference type="AlphaFoldDB" id="A0A5C4N2T9"/>
<organism evidence="2 4">
    <name type="scientific">Mumia zhuanghuii</name>
    <dbReference type="NCBI Taxonomy" id="2585211"/>
    <lineage>
        <taxon>Bacteria</taxon>
        <taxon>Bacillati</taxon>
        <taxon>Actinomycetota</taxon>
        <taxon>Actinomycetes</taxon>
        <taxon>Propionibacteriales</taxon>
        <taxon>Nocardioidaceae</taxon>
        <taxon>Mumia</taxon>
    </lineage>
</organism>
<evidence type="ECO:0000313" key="2">
    <source>
        <dbReference type="EMBL" id="TNC52583.1"/>
    </source>
</evidence>
<name>A0A5C4N2T9_9ACTN</name>
<dbReference type="EMBL" id="VDFR01000001">
    <property type="protein sequence ID" value="TNC52683.1"/>
    <property type="molecule type" value="Genomic_DNA"/>
</dbReference>
<gene>
    <name evidence="3" type="ORF">FHE65_00145</name>
    <name evidence="2" type="ORF">FHE65_00320</name>
</gene>